<feature type="region of interest" description="Disordered" evidence="1">
    <location>
        <begin position="98"/>
        <end position="117"/>
    </location>
</feature>
<name>A0A1C7M1V8_GRIFR</name>
<comment type="caution">
    <text evidence="2">The sequence shown here is derived from an EMBL/GenBank/DDBJ whole genome shotgun (WGS) entry which is preliminary data.</text>
</comment>
<dbReference type="Proteomes" id="UP000092993">
    <property type="component" value="Unassembled WGS sequence"/>
</dbReference>
<evidence type="ECO:0000313" key="3">
    <source>
        <dbReference type="Proteomes" id="UP000092993"/>
    </source>
</evidence>
<dbReference type="EMBL" id="LUGG01000013">
    <property type="protein sequence ID" value="OBZ70892.1"/>
    <property type="molecule type" value="Genomic_DNA"/>
</dbReference>
<sequence>MGLGAQSWSAWKKINKYTDDARLLNKRTQISSKQARSDKLRQTTGAAQRASSITTVHAESPGLNIISADSQSVNPFADAAADLCVSDGQPGADAETYELEDASSHGSVVLPEVGQAM</sequence>
<protein>
    <submittedName>
        <fullName evidence="2">Uncharacterized protein</fullName>
    </submittedName>
</protein>
<dbReference type="AlphaFoldDB" id="A0A1C7M1V8"/>
<feature type="region of interest" description="Disordered" evidence="1">
    <location>
        <begin position="28"/>
        <end position="53"/>
    </location>
</feature>
<accession>A0A1C7M1V8</accession>
<reference evidence="2 3" key="1">
    <citation type="submission" date="2016-03" db="EMBL/GenBank/DDBJ databases">
        <title>Whole genome sequencing of Grifola frondosa 9006-11.</title>
        <authorList>
            <person name="Min B."/>
            <person name="Park H."/>
            <person name="Kim J.-G."/>
            <person name="Cho H."/>
            <person name="Oh Y.-L."/>
            <person name="Kong W.-S."/>
            <person name="Choi I.-G."/>
        </authorList>
    </citation>
    <scope>NUCLEOTIDE SEQUENCE [LARGE SCALE GENOMIC DNA]</scope>
    <source>
        <strain evidence="2 3">9006-11</strain>
    </source>
</reference>
<proteinExistence type="predicted"/>
<feature type="compositionally biased region" description="Polar residues" evidence="1">
    <location>
        <begin position="42"/>
        <end position="53"/>
    </location>
</feature>
<organism evidence="2 3">
    <name type="scientific">Grifola frondosa</name>
    <name type="common">Maitake</name>
    <name type="synonym">Polyporus frondosus</name>
    <dbReference type="NCBI Taxonomy" id="5627"/>
    <lineage>
        <taxon>Eukaryota</taxon>
        <taxon>Fungi</taxon>
        <taxon>Dikarya</taxon>
        <taxon>Basidiomycota</taxon>
        <taxon>Agaricomycotina</taxon>
        <taxon>Agaricomycetes</taxon>
        <taxon>Polyporales</taxon>
        <taxon>Grifolaceae</taxon>
        <taxon>Grifola</taxon>
    </lineage>
</organism>
<keyword evidence="3" id="KW-1185">Reference proteome</keyword>
<gene>
    <name evidence="2" type="ORF">A0H81_09381</name>
</gene>
<evidence type="ECO:0000256" key="1">
    <source>
        <dbReference type="SAM" id="MobiDB-lite"/>
    </source>
</evidence>
<evidence type="ECO:0000313" key="2">
    <source>
        <dbReference type="EMBL" id="OBZ70892.1"/>
    </source>
</evidence>